<dbReference type="InterPro" id="IPR013181">
    <property type="entry name" value="DUF1719"/>
</dbReference>
<organism evidence="1 2">
    <name type="scientific">Digitaria exilis</name>
    <dbReference type="NCBI Taxonomy" id="1010633"/>
    <lineage>
        <taxon>Eukaryota</taxon>
        <taxon>Viridiplantae</taxon>
        <taxon>Streptophyta</taxon>
        <taxon>Embryophyta</taxon>
        <taxon>Tracheophyta</taxon>
        <taxon>Spermatophyta</taxon>
        <taxon>Magnoliopsida</taxon>
        <taxon>Liliopsida</taxon>
        <taxon>Poales</taxon>
        <taxon>Poaceae</taxon>
        <taxon>PACMAD clade</taxon>
        <taxon>Panicoideae</taxon>
        <taxon>Panicodae</taxon>
        <taxon>Paniceae</taxon>
        <taxon>Anthephorinae</taxon>
        <taxon>Digitaria</taxon>
    </lineage>
</organism>
<dbReference type="OrthoDB" id="690886at2759"/>
<dbReference type="EMBL" id="JACEFO010001862">
    <property type="protein sequence ID" value="KAF8698845.1"/>
    <property type="molecule type" value="Genomic_DNA"/>
</dbReference>
<dbReference type="PANTHER" id="PTHR33377">
    <property type="entry name" value="OS10G0134700 PROTEIN-RELATED"/>
    <property type="match status" value="1"/>
</dbReference>
<dbReference type="Pfam" id="PF08224">
    <property type="entry name" value="DUF1719"/>
    <property type="match status" value="1"/>
</dbReference>
<dbReference type="AlphaFoldDB" id="A0A835BUP7"/>
<evidence type="ECO:0000313" key="1">
    <source>
        <dbReference type="EMBL" id="KAF8698845.1"/>
    </source>
</evidence>
<name>A0A835BUP7_9POAL</name>
<protein>
    <submittedName>
        <fullName evidence="1">Uncharacterized protein</fullName>
    </submittedName>
</protein>
<keyword evidence="2" id="KW-1185">Reference proteome</keyword>
<comment type="caution">
    <text evidence="1">The sequence shown here is derived from an EMBL/GenBank/DDBJ whole genome shotgun (WGS) entry which is preliminary data.</text>
</comment>
<reference evidence="1" key="1">
    <citation type="submission" date="2020-07" db="EMBL/GenBank/DDBJ databases">
        <title>Genome sequence and genetic diversity analysis of an under-domesticated orphan crop, white fonio (Digitaria exilis).</title>
        <authorList>
            <person name="Bennetzen J.L."/>
            <person name="Chen S."/>
            <person name="Ma X."/>
            <person name="Wang X."/>
            <person name="Yssel A.E.J."/>
            <person name="Chaluvadi S.R."/>
            <person name="Johnson M."/>
            <person name="Gangashetty P."/>
            <person name="Hamidou F."/>
            <person name="Sanogo M.D."/>
            <person name="Zwaenepoel A."/>
            <person name="Wallace J."/>
            <person name="Van De Peer Y."/>
            <person name="Van Deynze A."/>
        </authorList>
    </citation>
    <scope>NUCLEOTIDE SEQUENCE</scope>
    <source>
        <tissue evidence="1">Leaves</tissue>
    </source>
</reference>
<sequence>MDGARTALLRMKLAGLHISGDCNCYLILRRIYVELQSRLRDLVNGQLPVGQPTDAVVAFVQWTRPVAFILEYFYIHSATDVIAQPARRAEQAETMAEMVGSIVVGEVVNRTSSFLIGRHRESLSPREGVERLEMAHIKMEAALEVSARWHGAAADVPLLRWRRKLRRAADECDAALHRWKLRELQEEEARERLARAPLPSRVAHHVLRFATALLGLVRIGGGGGGGEASRARAAVERFERLADGAAEFLGYVEFNSAPRKRRLSSSSFGFGPVVTELGDGGVEYGGMLQGGGGARHCLLGSGSQSPAEMWMESKPCRAYGKRRASEKKLLLV</sequence>
<gene>
    <name evidence="1" type="ORF">HU200_035105</name>
</gene>
<dbReference type="PANTHER" id="PTHR33377:SF90">
    <property type="entry name" value="RX N-TERMINAL DOMAIN-CONTAINING PROTEIN"/>
    <property type="match status" value="1"/>
</dbReference>
<evidence type="ECO:0000313" key="2">
    <source>
        <dbReference type="Proteomes" id="UP000636709"/>
    </source>
</evidence>
<accession>A0A835BUP7</accession>
<proteinExistence type="predicted"/>
<dbReference type="Proteomes" id="UP000636709">
    <property type="component" value="Unassembled WGS sequence"/>
</dbReference>